<keyword evidence="1" id="KW-0597">Phosphoprotein</keyword>
<gene>
    <name evidence="4" type="ORF">G4D61_05435</name>
</gene>
<feature type="domain" description="Response regulatory" evidence="2">
    <location>
        <begin position="5"/>
        <end position="119"/>
    </location>
</feature>
<protein>
    <submittedName>
        <fullName evidence="4">Response regulator transcription factor</fullName>
    </submittedName>
</protein>
<dbReference type="PANTHER" id="PTHR37299">
    <property type="entry name" value="TRANSCRIPTIONAL REGULATOR-RELATED"/>
    <property type="match status" value="1"/>
</dbReference>
<name>A0A6M0P683_9BACI</name>
<organism evidence="4 5">
    <name type="scientific">Heyndrickxia ginsengihumi</name>
    <dbReference type="NCBI Taxonomy" id="363870"/>
    <lineage>
        <taxon>Bacteria</taxon>
        <taxon>Bacillati</taxon>
        <taxon>Bacillota</taxon>
        <taxon>Bacilli</taxon>
        <taxon>Bacillales</taxon>
        <taxon>Bacillaceae</taxon>
        <taxon>Heyndrickxia</taxon>
    </lineage>
</organism>
<dbReference type="PANTHER" id="PTHR37299:SF1">
    <property type="entry name" value="STAGE 0 SPORULATION PROTEIN A HOMOLOG"/>
    <property type="match status" value="1"/>
</dbReference>
<dbReference type="Pfam" id="PF00072">
    <property type="entry name" value="Response_reg"/>
    <property type="match status" value="1"/>
</dbReference>
<dbReference type="InterPro" id="IPR007492">
    <property type="entry name" value="LytTR_DNA-bd_dom"/>
</dbReference>
<dbReference type="GO" id="GO:0003677">
    <property type="term" value="F:DNA binding"/>
    <property type="evidence" value="ECO:0007669"/>
    <property type="project" value="InterPro"/>
</dbReference>
<dbReference type="InterPro" id="IPR046947">
    <property type="entry name" value="LytR-like"/>
</dbReference>
<proteinExistence type="predicted"/>
<dbReference type="InterPro" id="IPR001789">
    <property type="entry name" value="Sig_transdc_resp-reg_receiver"/>
</dbReference>
<dbReference type="InterPro" id="IPR011006">
    <property type="entry name" value="CheY-like_superfamily"/>
</dbReference>
<dbReference type="GO" id="GO:0000156">
    <property type="term" value="F:phosphorelay response regulator activity"/>
    <property type="evidence" value="ECO:0007669"/>
    <property type="project" value="InterPro"/>
</dbReference>
<dbReference type="SMART" id="SM00850">
    <property type="entry name" value="LytTR"/>
    <property type="match status" value="1"/>
</dbReference>
<evidence type="ECO:0000259" key="3">
    <source>
        <dbReference type="PROSITE" id="PS50930"/>
    </source>
</evidence>
<dbReference type="Gene3D" id="2.40.50.1020">
    <property type="entry name" value="LytTr DNA-binding domain"/>
    <property type="match status" value="1"/>
</dbReference>
<dbReference type="AlphaFoldDB" id="A0A6M0P683"/>
<reference evidence="4 5" key="2">
    <citation type="submission" date="2020-03" db="EMBL/GenBank/DDBJ databases">
        <title>Bacillus aquiflavi sp. nov., isolated from yellow water of strong flavor Chinese baijiu in Yibin region of China.</title>
        <authorList>
            <person name="Xie J."/>
        </authorList>
    </citation>
    <scope>NUCLEOTIDE SEQUENCE [LARGE SCALE GENOMIC DNA]</scope>
    <source>
        <strain evidence="4 5">Gsoil 114</strain>
    </source>
</reference>
<dbReference type="Proteomes" id="UP000476934">
    <property type="component" value="Unassembled WGS sequence"/>
</dbReference>
<evidence type="ECO:0000313" key="4">
    <source>
        <dbReference type="EMBL" id="NEY19410.1"/>
    </source>
</evidence>
<dbReference type="SMART" id="SM00448">
    <property type="entry name" value="REC"/>
    <property type="match status" value="1"/>
</dbReference>
<evidence type="ECO:0000259" key="2">
    <source>
        <dbReference type="PROSITE" id="PS50110"/>
    </source>
</evidence>
<sequence length="249" mass="29463">MSLIKVIIADDHQDSLNILHHFLKPLSNIRVIAQCHSSDELRELVRLEKPDLLLLDIQISNVDGIRAVQDCLMIHPDVKVIFITKCDEYAIEAFRMNAVDYILKPIERLRLYQAINKAESMILYERRQMKEKNNRNLIIKDHKGTTYVPLQEIIFIEKYGAKCLVYTKEWIYETNGNLGDLMTELDDYFFLAHRSYIINLTKISQIVMKNDTYTAQFWDFEHYASISKLRIKALKEKMLQSLHQQYFFI</sequence>
<accession>A0A6M0P683</accession>
<dbReference type="SUPFAM" id="SSF52172">
    <property type="entry name" value="CheY-like"/>
    <property type="match status" value="1"/>
</dbReference>
<dbReference type="Pfam" id="PF04397">
    <property type="entry name" value="LytTR"/>
    <property type="match status" value="1"/>
</dbReference>
<dbReference type="EMBL" id="JAAIWK010000005">
    <property type="protein sequence ID" value="NEY19410.1"/>
    <property type="molecule type" value="Genomic_DNA"/>
</dbReference>
<comment type="caution">
    <text evidence="4">The sequence shown here is derived from an EMBL/GenBank/DDBJ whole genome shotgun (WGS) entry which is preliminary data.</text>
</comment>
<evidence type="ECO:0000313" key="5">
    <source>
        <dbReference type="Proteomes" id="UP000476934"/>
    </source>
</evidence>
<dbReference type="PROSITE" id="PS50110">
    <property type="entry name" value="RESPONSE_REGULATORY"/>
    <property type="match status" value="1"/>
</dbReference>
<dbReference type="RefSeq" id="WP_025727343.1">
    <property type="nucleotide sequence ID" value="NZ_JAAIWK010000005.1"/>
</dbReference>
<evidence type="ECO:0000256" key="1">
    <source>
        <dbReference type="PROSITE-ProRule" id="PRU00169"/>
    </source>
</evidence>
<reference evidence="4 5" key="1">
    <citation type="submission" date="2020-02" db="EMBL/GenBank/DDBJ databases">
        <authorList>
            <person name="Feng H."/>
        </authorList>
    </citation>
    <scope>NUCLEOTIDE SEQUENCE [LARGE SCALE GENOMIC DNA]</scope>
    <source>
        <strain evidence="4 5">Gsoil 114</strain>
    </source>
</reference>
<dbReference type="Gene3D" id="3.40.50.2300">
    <property type="match status" value="1"/>
</dbReference>
<keyword evidence="5" id="KW-1185">Reference proteome</keyword>
<feature type="domain" description="HTH LytTR-type" evidence="3">
    <location>
        <begin position="137"/>
        <end position="240"/>
    </location>
</feature>
<feature type="modified residue" description="4-aspartylphosphate" evidence="1">
    <location>
        <position position="56"/>
    </location>
</feature>
<dbReference type="PROSITE" id="PS50930">
    <property type="entry name" value="HTH_LYTTR"/>
    <property type="match status" value="1"/>
</dbReference>